<dbReference type="RefSeq" id="WP_386755265.1">
    <property type="nucleotide sequence ID" value="NZ_JBHSNM010000004.1"/>
</dbReference>
<feature type="signal peptide" evidence="1">
    <location>
        <begin position="1"/>
        <end position="31"/>
    </location>
</feature>
<evidence type="ECO:0008006" key="4">
    <source>
        <dbReference type="Google" id="ProtNLM"/>
    </source>
</evidence>
<feature type="non-terminal residue" evidence="2">
    <location>
        <position position="71"/>
    </location>
</feature>
<sequence length="71" mass="7650">MTHQPQQHPLAHALRLALTSTLAAAAMPAFAQDAAPAPQEKEATTLERIEVTGSRIKRTDIETSQPVFSLS</sequence>
<keyword evidence="1" id="KW-0732">Signal</keyword>
<dbReference type="PANTHER" id="PTHR47234">
    <property type="match status" value="1"/>
</dbReference>
<evidence type="ECO:0000256" key="1">
    <source>
        <dbReference type="SAM" id="SignalP"/>
    </source>
</evidence>
<dbReference type="Proteomes" id="UP001596036">
    <property type="component" value="Unassembled WGS sequence"/>
</dbReference>
<gene>
    <name evidence="2" type="ORF">ACFPN1_12035</name>
</gene>
<protein>
    <recommendedName>
        <fullName evidence="4">TonB-dependent receptor</fullName>
    </recommendedName>
</protein>
<dbReference type="EMBL" id="JBHSNM010000004">
    <property type="protein sequence ID" value="MFC5570790.1"/>
    <property type="molecule type" value="Genomic_DNA"/>
</dbReference>
<comment type="caution">
    <text evidence="2">The sequence shown here is derived from an EMBL/GenBank/DDBJ whole genome shotgun (WGS) entry which is preliminary data.</text>
</comment>
<dbReference type="PANTHER" id="PTHR47234:SF2">
    <property type="entry name" value="TONB-DEPENDENT RECEPTOR"/>
    <property type="match status" value="1"/>
</dbReference>
<keyword evidence="3" id="KW-1185">Reference proteome</keyword>
<evidence type="ECO:0000313" key="2">
    <source>
        <dbReference type="EMBL" id="MFC5570790.1"/>
    </source>
</evidence>
<feature type="chain" id="PRO_5047225653" description="TonB-dependent receptor" evidence="1">
    <location>
        <begin position="32"/>
        <end position="71"/>
    </location>
</feature>
<reference evidence="3" key="1">
    <citation type="journal article" date="2019" name="Int. J. Syst. Evol. Microbiol.">
        <title>The Global Catalogue of Microorganisms (GCM) 10K type strain sequencing project: providing services to taxonomists for standard genome sequencing and annotation.</title>
        <authorList>
            <consortium name="The Broad Institute Genomics Platform"/>
            <consortium name="The Broad Institute Genome Sequencing Center for Infectious Disease"/>
            <person name="Wu L."/>
            <person name="Ma J."/>
        </authorList>
    </citation>
    <scope>NUCLEOTIDE SEQUENCE [LARGE SCALE GENOMIC DNA]</scope>
    <source>
        <strain evidence="3">KACC 11407</strain>
    </source>
</reference>
<accession>A0ABW0SP17</accession>
<proteinExistence type="predicted"/>
<name>A0ABW0SP17_9GAMM</name>
<organism evidence="2 3">
    <name type="scientific">Lysobacter yangpyeongensis</name>
    <dbReference type="NCBI Taxonomy" id="346182"/>
    <lineage>
        <taxon>Bacteria</taxon>
        <taxon>Pseudomonadati</taxon>
        <taxon>Pseudomonadota</taxon>
        <taxon>Gammaproteobacteria</taxon>
        <taxon>Lysobacterales</taxon>
        <taxon>Lysobacteraceae</taxon>
        <taxon>Lysobacter</taxon>
    </lineage>
</organism>
<evidence type="ECO:0000313" key="3">
    <source>
        <dbReference type="Proteomes" id="UP001596036"/>
    </source>
</evidence>